<reference evidence="1 2" key="1">
    <citation type="submission" date="2016-10" db="EMBL/GenBank/DDBJ databases">
        <authorList>
            <person name="de Groot N.N."/>
        </authorList>
    </citation>
    <scope>NUCLEOTIDE SEQUENCE [LARGE SCALE GENOMIC DNA]</scope>
    <source>
        <strain evidence="1 2">BH539</strain>
    </source>
</reference>
<dbReference type="Proteomes" id="UP000198641">
    <property type="component" value="Unassembled WGS sequence"/>
</dbReference>
<proteinExistence type="predicted"/>
<sequence length="99" mass="11628">MKVTELFEKDYTPRIRIDMSRIRNDDKGEVSSILRGLMCSIEGWGAISGLTNDEFQTRDPLILKFSSVENAHYFKECVEYYFSDDILDRLEVKRRVKKA</sequence>
<accession>A0A1G7VFK4</accession>
<gene>
    <name evidence="1" type="ORF">SAMN05216571_1223</name>
</gene>
<keyword evidence="2" id="KW-1185">Reference proteome</keyword>
<dbReference type="AlphaFoldDB" id="A0A1G7VFK4"/>
<dbReference type="RefSeq" id="WP_092528917.1">
    <property type="nucleotide sequence ID" value="NZ_FNCI01000022.1"/>
</dbReference>
<dbReference type="EMBL" id="FNCI01000022">
    <property type="protein sequence ID" value="SDG58513.1"/>
    <property type="molecule type" value="Genomic_DNA"/>
</dbReference>
<organism evidence="1 2">
    <name type="scientific">Onishia taeanensis</name>
    <dbReference type="NCBI Taxonomy" id="284577"/>
    <lineage>
        <taxon>Bacteria</taxon>
        <taxon>Pseudomonadati</taxon>
        <taxon>Pseudomonadota</taxon>
        <taxon>Gammaproteobacteria</taxon>
        <taxon>Oceanospirillales</taxon>
        <taxon>Halomonadaceae</taxon>
        <taxon>Onishia</taxon>
    </lineage>
</organism>
<name>A0A1G7VFK4_9GAMM</name>
<evidence type="ECO:0000313" key="2">
    <source>
        <dbReference type="Proteomes" id="UP000198641"/>
    </source>
</evidence>
<protein>
    <submittedName>
        <fullName evidence="1">Uncharacterized protein</fullName>
    </submittedName>
</protein>
<evidence type="ECO:0000313" key="1">
    <source>
        <dbReference type="EMBL" id="SDG58513.1"/>
    </source>
</evidence>